<dbReference type="EMBL" id="QEKH01000010">
    <property type="protein sequence ID" value="PVY42777.1"/>
    <property type="molecule type" value="Genomic_DNA"/>
</dbReference>
<proteinExistence type="predicted"/>
<evidence type="ECO:0000256" key="2">
    <source>
        <dbReference type="ARBA" id="ARBA00023295"/>
    </source>
</evidence>
<accession>A0A2U1B2M0</accession>
<comment type="caution">
    <text evidence="3">The sequence shown here is derived from an EMBL/GenBank/DDBJ whole genome shotgun (WGS) entry which is preliminary data.</text>
</comment>
<keyword evidence="4" id="KW-1185">Reference proteome</keyword>
<dbReference type="Proteomes" id="UP000245959">
    <property type="component" value="Unassembled WGS sequence"/>
</dbReference>
<dbReference type="Gene3D" id="3.20.20.70">
    <property type="entry name" value="Aldolase class I"/>
    <property type="match status" value="1"/>
</dbReference>
<dbReference type="SUPFAM" id="SSF51445">
    <property type="entry name" value="(Trans)glycosidases"/>
    <property type="match status" value="1"/>
</dbReference>
<dbReference type="PANTHER" id="PTHR43053:SF3">
    <property type="entry name" value="ALPHA-GALACTOSIDASE C-RELATED"/>
    <property type="match status" value="1"/>
</dbReference>
<dbReference type="InterPro" id="IPR013785">
    <property type="entry name" value="Aldolase_TIM"/>
</dbReference>
<organism evidence="3 4">
    <name type="scientific">Victivallis vadensis</name>
    <dbReference type="NCBI Taxonomy" id="172901"/>
    <lineage>
        <taxon>Bacteria</taxon>
        <taxon>Pseudomonadati</taxon>
        <taxon>Lentisphaerota</taxon>
        <taxon>Lentisphaeria</taxon>
        <taxon>Victivallales</taxon>
        <taxon>Victivallaceae</taxon>
        <taxon>Victivallis</taxon>
    </lineage>
</organism>
<keyword evidence="2" id="KW-0326">Glycosidase</keyword>
<dbReference type="GO" id="GO:0016052">
    <property type="term" value="P:carbohydrate catabolic process"/>
    <property type="evidence" value="ECO:0007669"/>
    <property type="project" value="InterPro"/>
</dbReference>
<name>A0A2U1B2M0_9BACT</name>
<dbReference type="PANTHER" id="PTHR43053">
    <property type="entry name" value="GLYCOSIDASE FAMILY 31"/>
    <property type="match status" value="1"/>
</dbReference>
<dbReference type="GO" id="GO:0004557">
    <property type="term" value="F:alpha-galactosidase activity"/>
    <property type="evidence" value="ECO:0007669"/>
    <property type="project" value="InterPro"/>
</dbReference>
<sequence>MKTILFPRLYPEAVVDGSSVLPPGLELEVKTVTGDREVRYLAVFHNRGSVARHLDAIRFTARPEPGDFLSFPGREYRIFLEGWTMVTPAKSVRYGEKDNFCNPDYLPAAVSDPVHYNNAAEPNRFSGEYVGLLNHRPSGSILLAGFITSRRMMCRLTIELAESGVAQLELCCDADHILVEPGESVESEELLLTCGSDSQALLKEFASRWGENMNARTWDHAPTGWCSWYYYFENVTAADIAENLEELAARRSDFPLEYIQIDNGWQSAYGDWLHTNARFPEGLRALAHSIAEKRFKPGLWLAPFLVEKNSRLYSEHPEWTIRTPEGETVWLDPWGSTELAVLDGTHPGVQAHFRNLFRRLAELGFEYVKLDFMMYACTPGKGRYFDPKATRLDALRRALTAIREGFGEERFILGCTTVLAGVVGLINAERISTDITPYWERKESGRDRYREDCCVPNVCRNIINRTYMHRRLFLCDPDVHIARRDRNELTDAEVRLWTSALLLAGGLKLLADRFSTLEPERAELSRLLLAAPDRFRLRPLDRFDREYPAVWFGIDRESGAPALGIFNFAETSMRLQVTLPDAPAGTLRNLWGNETLKWVSGAPCEFQVEPHNCLLFLPSTQSK</sequence>
<dbReference type="InterPro" id="IPR002252">
    <property type="entry name" value="Glyco_hydro_36"/>
</dbReference>
<evidence type="ECO:0000256" key="1">
    <source>
        <dbReference type="ARBA" id="ARBA00022801"/>
    </source>
</evidence>
<evidence type="ECO:0000313" key="4">
    <source>
        <dbReference type="Proteomes" id="UP000245959"/>
    </source>
</evidence>
<dbReference type="AlphaFoldDB" id="A0A2U1B2M0"/>
<dbReference type="InterPro" id="IPR017853">
    <property type="entry name" value="GH"/>
</dbReference>
<keyword evidence="1" id="KW-0378">Hydrolase</keyword>
<dbReference type="OrthoDB" id="9758822at2"/>
<dbReference type="CDD" id="cd14791">
    <property type="entry name" value="GH36"/>
    <property type="match status" value="1"/>
</dbReference>
<reference evidence="3 4" key="1">
    <citation type="submission" date="2018-04" db="EMBL/GenBank/DDBJ databases">
        <title>Genomic Encyclopedia of Type Strains, Phase IV (KMG-IV): sequencing the most valuable type-strain genomes for metagenomic binning, comparative biology and taxonomic classification.</title>
        <authorList>
            <person name="Goeker M."/>
        </authorList>
    </citation>
    <scope>NUCLEOTIDE SEQUENCE [LARGE SCALE GENOMIC DNA]</scope>
    <source>
        <strain evidence="3 4">DSM 14823</strain>
    </source>
</reference>
<dbReference type="Pfam" id="PF02065">
    <property type="entry name" value="Melibiase"/>
    <property type="match status" value="1"/>
</dbReference>
<protein>
    <submittedName>
        <fullName evidence="3">Alpha-galactosidase</fullName>
    </submittedName>
</protein>
<dbReference type="InterPro" id="IPR050985">
    <property type="entry name" value="Alpha-glycosidase_related"/>
</dbReference>
<dbReference type="RefSeq" id="WP_116883689.1">
    <property type="nucleotide sequence ID" value="NZ_CABMMC010000015.1"/>
</dbReference>
<dbReference type="GeneID" id="78295001"/>
<evidence type="ECO:0000313" key="3">
    <source>
        <dbReference type="EMBL" id="PVY42777.1"/>
    </source>
</evidence>
<gene>
    <name evidence="3" type="ORF">C8D82_11086</name>
</gene>